<dbReference type="RefSeq" id="WP_017928730.1">
    <property type="nucleotide sequence ID" value="NZ_KB822998.1"/>
</dbReference>
<dbReference type="Pfam" id="PF13444">
    <property type="entry name" value="Acetyltransf_5"/>
    <property type="match status" value="1"/>
</dbReference>
<evidence type="ECO:0000256" key="2">
    <source>
        <dbReference type="ARBA" id="ARBA00022516"/>
    </source>
</evidence>
<evidence type="ECO:0000256" key="6">
    <source>
        <dbReference type="ARBA" id="ARBA00038095"/>
    </source>
</evidence>
<keyword evidence="2" id="KW-0444">Lipid biosynthesis</keyword>
<keyword evidence="4" id="KW-0443">Lipid metabolism</keyword>
<dbReference type="InterPro" id="IPR052351">
    <property type="entry name" value="Ornithine_N-alpha-AT"/>
</dbReference>
<comment type="caution">
    <text evidence="11">The sequence shown here is derived from an EMBL/GenBank/DDBJ whole genome shotgun (WGS) entry which is preliminary data.</text>
</comment>
<dbReference type="SUPFAM" id="SSF55729">
    <property type="entry name" value="Acyl-CoA N-acyltransferases (Nat)"/>
    <property type="match status" value="1"/>
</dbReference>
<protein>
    <recommendedName>
        <fullName evidence="8">L-ornithine N(alpha)-acyltransferase</fullName>
        <ecNumber evidence="7">2.3.2.30</ecNumber>
    </recommendedName>
</protein>
<dbReference type="InterPro" id="IPR016181">
    <property type="entry name" value="Acyl_CoA_acyltransferase"/>
</dbReference>
<dbReference type="eggNOG" id="COG3176">
    <property type="taxonomic scope" value="Bacteria"/>
</dbReference>
<evidence type="ECO:0000256" key="3">
    <source>
        <dbReference type="ARBA" id="ARBA00022679"/>
    </source>
</evidence>
<accession>A0A017HD48</accession>
<dbReference type="Proteomes" id="UP000025047">
    <property type="component" value="Unassembled WGS sequence"/>
</dbReference>
<dbReference type="PANTHER" id="PTHR37323">
    <property type="entry name" value="GCN5-RELATED N-ACETYLTRANSFERASE"/>
    <property type="match status" value="1"/>
</dbReference>
<reference evidence="11 12" key="1">
    <citation type="submission" date="2013-03" db="EMBL/GenBank/DDBJ databases">
        <authorList>
            <person name="Fiebig A."/>
            <person name="Goeker M."/>
            <person name="Klenk H.-P.P."/>
        </authorList>
    </citation>
    <scope>NUCLEOTIDE SEQUENCE [LARGE SCALE GENOMIC DNA]</scope>
    <source>
        <strain evidence="11 12">DSM 17492</strain>
    </source>
</reference>
<keyword evidence="5" id="KW-0012">Acyltransferase</keyword>
<gene>
    <name evidence="11" type="ORF">Lokhon_01789</name>
</gene>
<comment type="catalytic activity">
    <reaction evidence="10">
        <text>a (3R)-hydroxyacyl-[ACP] + L-ornithine = a lyso-ornithine lipid + holo-[ACP] + H(+)</text>
        <dbReference type="Rhea" id="RHEA:20633"/>
        <dbReference type="Rhea" id="RHEA-COMP:9685"/>
        <dbReference type="Rhea" id="RHEA-COMP:9945"/>
        <dbReference type="ChEBI" id="CHEBI:15378"/>
        <dbReference type="ChEBI" id="CHEBI:46911"/>
        <dbReference type="ChEBI" id="CHEBI:64479"/>
        <dbReference type="ChEBI" id="CHEBI:78827"/>
        <dbReference type="ChEBI" id="CHEBI:138482"/>
        <dbReference type="EC" id="2.3.2.30"/>
    </reaction>
    <physiologicalReaction direction="left-to-right" evidence="10">
        <dbReference type="Rhea" id="RHEA:20634"/>
    </physiologicalReaction>
</comment>
<evidence type="ECO:0000256" key="9">
    <source>
        <dbReference type="ARBA" id="ARBA00045724"/>
    </source>
</evidence>
<comment type="function">
    <text evidence="9">Catalyzes the first step in the biosynthesis of ornithine lipids, which are phosphorus-free membrane lipids. Catalyzes the 3-hydroxyacyl-acyl carrier protein-dependent acylation of ornithine to form lyso-ornithine lipid (LOL).</text>
</comment>
<comment type="pathway">
    <text evidence="1">Lipid metabolism.</text>
</comment>
<dbReference type="EC" id="2.3.2.30" evidence="7"/>
<dbReference type="EMBL" id="APGJ01000006">
    <property type="protein sequence ID" value="EYD71719.1"/>
    <property type="molecule type" value="Genomic_DNA"/>
</dbReference>
<keyword evidence="3" id="KW-0808">Transferase</keyword>
<evidence type="ECO:0000256" key="4">
    <source>
        <dbReference type="ARBA" id="ARBA00023098"/>
    </source>
</evidence>
<evidence type="ECO:0000256" key="10">
    <source>
        <dbReference type="ARBA" id="ARBA00047785"/>
    </source>
</evidence>
<dbReference type="Gene3D" id="3.40.630.30">
    <property type="match status" value="1"/>
</dbReference>
<evidence type="ECO:0000313" key="11">
    <source>
        <dbReference type="EMBL" id="EYD71719.1"/>
    </source>
</evidence>
<sequence length="253" mass="27259">MISVTPTLSVRLARDASDRAEAERLRYDVFVRELGGDGALVDHAAGRERDRFDAVADQLLLIDEARPEGARVVGLYRLLDTAGAARMGQFYTEDEFDLDPLRSTGRGLLELGRSCLHRDYRGGTAMFRLWQGLAALVEARGIEILFGTASFQGADPAAHAGPLALLARDHLAPPELRVTSRQPDHVSMPGSSGIDRVGAMRAMPPLIKAYLRLGGRVGQGVFADTAFNTTDVCMILDTATAPAGPRARYGARG</sequence>
<dbReference type="PANTHER" id="PTHR37323:SF1">
    <property type="entry name" value="L-ORNITHINE N(ALPHA)-ACYLTRANSFERASE"/>
    <property type="match status" value="1"/>
</dbReference>
<comment type="similarity">
    <text evidence="6">Belongs to the acetyltransferase family. OlsB subfamily.</text>
</comment>
<dbReference type="HOGENOM" id="CLU_058962_0_0_5"/>
<dbReference type="GO" id="GO:0043810">
    <property type="term" value="F:ornithine-acyl [acyl carrier protein] N-acyltransferase activity"/>
    <property type="evidence" value="ECO:0007669"/>
    <property type="project" value="UniProtKB-EC"/>
</dbReference>
<evidence type="ECO:0000256" key="5">
    <source>
        <dbReference type="ARBA" id="ARBA00023315"/>
    </source>
</evidence>
<keyword evidence="12" id="KW-1185">Reference proteome</keyword>
<evidence type="ECO:0000313" key="12">
    <source>
        <dbReference type="Proteomes" id="UP000025047"/>
    </source>
</evidence>
<dbReference type="OrthoDB" id="9787072at2"/>
<evidence type="ECO:0000256" key="1">
    <source>
        <dbReference type="ARBA" id="ARBA00005189"/>
    </source>
</evidence>
<name>A0A017HD48_9RHOB</name>
<proteinExistence type="inferred from homology"/>
<evidence type="ECO:0000256" key="7">
    <source>
        <dbReference type="ARBA" id="ARBA00039058"/>
    </source>
</evidence>
<organism evidence="11 12">
    <name type="scientific">Limimaricola hongkongensis DSM 17492</name>
    <dbReference type="NCBI Taxonomy" id="1122180"/>
    <lineage>
        <taxon>Bacteria</taxon>
        <taxon>Pseudomonadati</taxon>
        <taxon>Pseudomonadota</taxon>
        <taxon>Alphaproteobacteria</taxon>
        <taxon>Rhodobacterales</taxon>
        <taxon>Paracoccaceae</taxon>
        <taxon>Limimaricola</taxon>
    </lineage>
</organism>
<dbReference type="GO" id="GO:0006629">
    <property type="term" value="P:lipid metabolic process"/>
    <property type="evidence" value="ECO:0007669"/>
    <property type="project" value="UniProtKB-KW"/>
</dbReference>
<dbReference type="PATRIC" id="fig|1122180.6.peg.1771"/>
<evidence type="ECO:0000256" key="8">
    <source>
        <dbReference type="ARBA" id="ARBA00039866"/>
    </source>
</evidence>
<dbReference type="AlphaFoldDB" id="A0A017HD48"/>
<dbReference type="STRING" id="1122180.Lokhon_01789"/>